<feature type="transmembrane region" description="Helical" evidence="2">
    <location>
        <begin position="31"/>
        <end position="54"/>
    </location>
</feature>
<evidence type="ECO:0000256" key="2">
    <source>
        <dbReference type="SAM" id="Phobius"/>
    </source>
</evidence>
<dbReference type="HOGENOM" id="CLU_044614_3_1_1"/>
<sequence length="295" mass="32272">MGTMNVSQLNYVADLCESALTTRKMPIIHKVMFGASIVMWILGTLHLGLLIQRLSFGKTTLWEAKGAVSIATLQFMISDLILIWRVYAVWGRNYWPTVIPVILMIAAAAVRFSVVANGSAVLSFVSDPANDIIIANTMYCTALIAGRIWYIQWKTRETLQITAATGRRNVYQGVLLMIIESGALYALSQLISVIVDKVHSPGIHVILDITIPWTGILPTLIVLLVHFDLVPGTRASEPSNSATIATINEFHAASAPGATDDYSNTEGTGSRRTPSTLKTEGSDVEIHEKYNRSIV</sequence>
<keyword evidence="2" id="KW-0472">Membrane</keyword>
<dbReference type="AlphaFoldDB" id="A0A067SB90"/>
<protein>
    <submittedName>
        <fullName evidence="3">Uncharacterized protein</fullName>
    </submittedName>
</protein>
<proteinExistence type="predicted"/>
<dbReference type="OrthoDB" id="3250682at2759"/>
<feature type="transmembrane region" description="Helical" evidence="2">
    <location>
        <begin position="132"/>
        <end position="150"/>
    </location>
</feature>
<feature type="compositionally biased region" description="Polar residues" evidence="1">
    <location>
        <begin position="261"/>
        <end position="279"/>
    </location>
</feature>
<reference evidence="4" key="1">
    <citation type="journal article" date="2014" name="Proc. Natl. Acad. Sci. U.S.A.">
        <title>Extensive sampling of basidiomycete genomes demonstrates inadequacy of the white-rot/brown-rot paradigm for wood decay fungi.</title>
        <authorList>
            <person name="Riley R."/>
            <person name="Salamov A.A."/>
            <person name="Brown D.W."/>
            <person name="Nagy L.G."/>
            <person name="Floudas D."/>
            <person name="Held B.W."/>
            <person name="Levasseur A."/>
            <person name="Lombard V."/>
            <person name="Morin E."/>
            <person name="Otillar R."/>
            <person name="Lindquist E.A."/>
            <person name="Sun H."/>
            <person name="LaButti K.M."/>
            <person name="Schmutz J."/>
            <person name="Jabbour D."/>
            <person name="Luo H."/>
            <person name="Baker S.E."/>
            <person name="Pisabarro A.G."/>
            <person name="Walton J.D."/>
            <person name="Blanchette R.A."/>
            <person name="Henrissat B."/>
            <person name="Martin F."/>
            <person name="Cullen D."/>
            <person name="Hibbett D.S."/>
            <person name="Grigoriev I.V."/>
        </authorList>
    </citation>
    <scope>NUCLEOTIDE SEQUENCE [LARGE SCALE GENOMIC DNA]</scope>
    <source>
        <strain evidence="4">CBS 339.88</strain>
    </source>
</reference>
<keyword evidence="2" id="KW-1133">Transmembrane helix</keyword>
<accession>A0A067SB90</accession>
<feature type="transmembrane region" description="Helical" evidence="2">
    <location>
        <begin position="66"/>
        <end position="87"/>
    </location>
</feature>
<evidence type="ECO:0000256" key="1">
    <source>
        <dbReference type="SAM" id="MobiDB-lite"/>
    </source>
</evidence>
<keyword evidence="2" id="KW-0812">Transmembrane</keyword>
<dbReference type="Proteomes" id="UP000027222">
    <property type="component" value="Unassembled WGS sequence"/>
</dbReference>
<evidence type="ECO:0000313" key="3">
    <source>
        <dbReference type="EMBL" id="KDR68136.1"/>
    </source>
</evidence>
<feature type="transmembrane region" description="Helical" evidence="2">
    <location>
        <begin position="94"/>
        <end position="112"/>
    </location>
</feature>
<dbReference type="EMBL" id="KL142410">
    <property type="protein sequence ID" value="KDR68136.1"/>
    <property type="molecule type" value="Genomic_DNA"/>
</dbReference>
<feature type="transmembrane region" description="Helical" evidence="2">
    <location>
        <begin position="170"/>
        <end position="191"/>
    </location>
</feature>
<feature type="region of interest" description="Disordered" evidence="1">
    <location>
        <begin position="255"/>
        <end position="281"/>
    </location>
</feature>
<organism evidence="3 4">
    <name type="scientific">Galerina marginata (strain CBS 339.88)</name>
    <dbReference type="NCBI Taxonomy" id="685588"/>
    <lineage>
        <taxon>Eukaryota</taxon>
        <taxon>Fungi</taxon>
        <taxon>Dikarya</taxon>
        <taxon>Basidiomycota</taxon>
        <taxon>Agaricomycotina</taxon>
        <taxon>Agaricomycetes</taxon>
        <taxon>Agaricomycetidae</taxon>
        <taxon>Agaricales</taxon>
        <taxon>Agaricineae</taxon>
        <taxon>Strophariaceae</taxon>
        <taxon>Galerina</taxon>
    </lineage>
</organism>
<evidence type="ECO:0000313" key="4">
    <source>
        <dbReference type="Proteomes" id="UP000027222"/>
    </source>
</evidence>
<gene>
    <name evidence="3" type="ORF">GALMADRAFT_231531</name>
</gene>
<name>A0A067SB90_GALM3</name>
<keyword evidence="4" id="KW-1185">Reference proteome</keyword>
<feature type="transmembrane region" description="Helical" evidence="2">
    <location>
        <begin position="203"/>
        <end position="225"/>
    </location>
</feature>